<evidence type="ECO:0000313" key="2">
    <source>
        <dbReference type="Proteomes" id="UP001304895"/>
    </source>
</evidence>
<comment type="caution">
    <text evidence="1">The sequence shown here is derived from an EMBL/GenBank/DDBJ whole genome shotgun (WGS) entry which is preliminary data.</text>
</comment>
<protein>
    <submittedName>
        <fullName evidence="1">Uncharacterized protein</fullName>
    </submittedName>
</protein>
<reference evidence="1" key="2">
    <citation type="submission" date="2023-05" db="EMBL/GenBank/DDBJ databases">
        <authorList>
            <consortium name="Lawrence Berkeley National Laboratory"/>
            <person name="Steindorff A."/>
            <person name="Hensen N."/>
            <person name="Bonometti L."/>
            <person name="Westerberg I."/>
            <person name="Brannstrom I.O."/>
            <person name="Guillou S."/>
            <person name="Cros-Aarteil S."/>
            <person name="Calhoun S."/>
            <person name="Haridas S."/>
            <person name="Kuo A."/>
            <person name="Mondo S."/>
            <person name="Pangilinan J."/>
            <person name="Riley R."/>
            <person name="Labutti K."/>
            <person name="Andreopoulos B."/>
            <person name="Lipzen A."/>
            <person name="Chen C."/>
            <person name="Yanf M."/>
            <person name="Daum C."/>
            <person name="Ng V."/>
            <person name="Clum A."/>
            <person name="Ohm R."/>
            <person name="Martin F."/>
            <person name="Silar P."/>
            <person name="Natvig D."/>
            <person name="Lalanne C."/>
            <person name="Gautier V."/>
            <person name="Ament-Velasquez S.L."/>
            <person name="Kruys A."/>
            <person name="Hutchinson M.I."/>
            <person name="Powell A.J."/>
            <person name="Barry K."/>
            <person name="Miller A.N."/>
            <person name="Grigoriev I.V."/>
            <person name="Debuchy R."/>
            <person name="Gladieux P."/>
            <person name="Thoren M.H."/>
            <person name="Johannesson H."/>
        </authorList>
    </citation>
    <scope>NUCLEOTIDE SEQUENCE</scope>
    <source>
        <strain evidence="1">CBS 123565</strain>
    </source>
</reference>
<keyword evidence="2" id="KW-1185">Reference proteome</keyword>
<dbReference type="EMBL" id="MU853401">
    <property type="protein sequence ID" value="KAK4138993.1"/>
    <property type="molecule type" value="Genomic_DNA"/>
</dbReference>
<feature type="non-terminal residue" evidence="1">
    <location>
        <position position="1"/>
    </location>
</feature>
<sequence>NQVLRAVNILCKGDATIYIDSSFNLRSSLDRAKTLLATIEDLRAVEAYLH</sequence>
<dbReference type="Proteomes" id="UP001304895">
    <property type="component" value="Unassembled WGS sequence"/>
</dbReference>
<accession>A0AAN6UTM0</accession>
<organism evidence="1 2">
    <name type="scientific">Trichocladium antarcticum</name>
    <dbReference type="NCBI Taxonomy" id="1450529"/>
    <lineage>
        <taxon>Eukaryota</taxon>
        <taxon>Fungi</taxon>
        <taxon>Dikarya</taxon>
        <taxon>Ascomycota</taxon>
        <taxon>Pezizomycotina</taxon>
        <taxon>Sordariomycetes</taxon>
        <taxon>Sordariomycetidae</taxon>
        <taxon>Sordariales</taxon>
        <taxon>Chaetomiaceae</taxon>
        <taxon>Trichocladium</taxon>
    </lineage>
</organism>
<evidence type="ECO:0000313" key="1">
    <source>
        <dbReference type="EMBL" id="KAK4138993.1"/>
    </source>
</evidence>
<reference evidence="1" key="1">
    <citation type="journal article" date="2023" name="Mol. Phylogenet. Evol.">
        <title>Genome-scale phylogeny and comparative genomics of the fungal order Sordariales.</title>
        <authorList>
            <person name="Hensen N."/>
            <person name="Bonometti L."/>
            <person name="Westerberg I."/>
            <person name="Brannstrom I.O."/>
            <person name="Guillou S."/>
            <person name="Cros-Aarteil S."/>
            <person name="Calhoun S."/>
            <person name="Haridas S."/>
            <person name="Kuo A."/>
            <person name="Mondo S."/>
            <person name="Pangilinan J."/>
            <person name="Riley R."/>
            <person name="LaButti K."/>
            <person name="Andreopoulos B."/>
            <person name="Lipzen A."/>
            <person name="Chen C."/>
            <person name="Yan M."/>
            <person name="Daum C."/>
            <person name="Ng V."/>
            <person name="Clum A."/>
            <person name="Steindorff A."/>
            <person name="Ohm R.A."/>
            <person name="Martin F."/>
            <person name="Silar P."/>
            <person name="Natvig D.O."/>
            <person name="Lalanne C."/>
            <person name="Gautier V."/>
            <person name="Ament-Velasquez S.L."/>
            <person name="Kruys A."/>
            <person name="Hutchinson M.I."/>
            <person name="Powell A.J."/>
            <person name="Barry K."/>
            <person name="Miller A.N."/>
            <person name="Grigoriev I.V."/>
            <person name="Debuchy R."/>
            <person name="Gladieux P."/>
            <person name="Hiltunen Thoren M."/>
            <person name="Johannesson H."/>
        </authorList>
    </citation>
    <scope>NUCLEOTIDE SEQUENCE</scope>
    <source>
        <strain evidence="1">CBS 123565</strain>
    </source>
</reference>
<name>A0AAN6UTM0_9PEZI</name>
<dbReference type="AlphaFoldDB" id="A0AAN6UTM0"/>
<gene>
    <name evidence="1" type="ORF">BT67DRAFT_370047</name>
</gene>
<proteinExistence type="predicted"/>